<organism evidence="3 4">
    <name type="scientific">Pythium oligandrum</name>
    <name type="common">Mycoparasitic fungus</name>
    <dbReference type="NCBI Taxonomy" id="41045"/>
    <lineage>
        <taxon>Eukaryota</taxon>
        <taxon>Sar</taxon>
        <taxon>Stramenopiles</taxon>
        <taxon>Oomycota</taxon>
        <taxon>Peronosporomycetes</taxon>
        <taxon>Pythiales</taxon>
        <taxon>Pythiaceae</taxon>
        <taxon>Pythium</taxon>
    </lineage>
</organism>
<gene>
    <name evidence="3" type="ORF">Poli38472_012101</name>
</gene>
<keyword evidence="1" id="KW-0472">Membrane</keyword>
<feature type="chain" id="PRO_5035424996" evidence="2">
    <location>
        <begin position="25"/>
        <end position="366"/>
    </location>
</feature>
<dbReference type="OrthoDB" id="109134at2759"/>
<keyword evidence="1" id="KW-0812">Transmembrane</keyword>
<evidence type="ECO:0000313" key="3">
    <source>
        <dbReference type="EMBL" id="TMW66985.1"/>
    </source>
</evidence>
<name>A0A8K1CP95_PYTOL</name>
<dbReference type="EMBL" id="SPLM01000006">
    <property type="protein sequence ID" value="TMW66985.1"/>
    <property type="molecule type" value="Genomic_DNA"/>
</dbReference>
<keyword evidence="4" id="KW-1185">Reference proteome</keyword>
<evidence type="ECO:0000256" key="1">
    <source>
        <dbReference type="SAM" id="Phobius"/>
    </source>
</evidence>
<dbReference type="AlphaFoldDB" id="A0A8K1CP95"/>
<feature type="transmembrane region" description="Helical" evidence="1">
    <location>
        <begin position="268"/>
        <end position="290"/>
    </location>
</feature>
<dbReference type="Proteomes" id="UP000794436">
    <property type="component" value="Unassembled WGS sequence"/>
</dbReference>
<comment type="caution">
    <text evidence="3">The sequence shown here is derived from an EMBL/GenBank/DDBJ whole genome shotgun (WGS) entry which is preliminary data.</text>
</comment>
<accession>A0A8K1CP95</accession>
<keyword evidence="1" id="KW-1133">Transmembrane helix</keyword>
<evidence type="ECO:0000313" key="4">
    <source>
        <dbReference type="Proteomes" id="UP000794436"/>
    </source>
</evidence>
<sequence length="366" mass="39320">MPSLRAISALSVALMALAMPSAQAAAKWNQTSNYDIEVSTTDWSNYDGENGGCVTCPYTCVKRSTGPTGTSLNLSNATSLAELPAIYTQPVSNGCCYASKGDSTVMPNCNQEANPAKAEACGFLYGPSLKWRIGNALKPPTKSVKAILFASIDCENFWAVGQNPIRYTSNTKTVSGSKQINGGCYGDPSGVSMVLAGCLTSELKFDKAKTYPWDQLAAKCLGLNGKCVITNGIWGEHLKCCSKSQGLTSDWNKKYKLYTATAKTSVHLSGPAITAIVIGGVALLMCLVHFGSKARDRARQTALLREQEATDDYEEIMTPLVNGNGEKRPAPLQRPIGPATVEVSLHEGDQIFRKKEPELLYEGDMF</sequence>
<protein>
    <submittedName>
        <fullName evidence="3">Uncharacterized protein</fullName>
    </submittedName>
</protein>
<reference evidence="3" key="1">
    <citation type="submission" date="2019-03" db="EMBL/GenBank/DDBJ databases">
        <title>Long read genome sequence of the mycoparasitic Pythium oligandrum ATCC 38472 isolated from sugarbeet rhizosphere.</title>
        <authorList>
            <person name="Gaulin E."/>
        </authorList>
    </citation>
    <scope>NUCLEOTIDE SEQUENCE</scope>
    <source>
        <strain evidence="3">ATCC 38472_TT</strain>
    </source>
</reference>
<evidence type="ECO:0000256" key="2">
    <source>
        <dbReference type="SAM" id="SignalP"/>
    </source>
</evidence>
<keyword evidence="2" id="KW-0732">Signal</keyword>
<proteinExistence type="predicted"/>
<feature type="signal peptide" evidence="2">
    <location>
        <begin position="1"/>
        <end position="24"/>
    </location>
</feature>